<sequence>RYSTLDLTRIPVPKDFADGIWQFVLNETAEYLAKYGNLRFFSGAIYDQDGDGVRDSDDFIRKSNPSHLFFVLMWCENDVLISHTLCKDVVFIPYILPVKGRNLNCLKSSEYLYDNTVRMRDIELLTGMEFFTNRSVWSDVQAIQLRTLLPERRGHHDNDNII</sequence>
<dbReference type="SUPFAM" id="SSF54060">
    <property type="entry name" value="His-Me finger endonucleases"/>
    <property type="match status" value="1"/>
</dbReference>
<dbReference type="OrthoDB" id="5835412at2759"/>
<organism evidence="1 2">
    <name type="scientific">Onchocerca ochengi</name>
    <name type="common">Filarial nematode worm</name>
    <dbReference type="NCBI Taxonomy" id="42157"/>
    <lineage>
        <taxon>Eukaryota</taxon>
        <taxon>Metazoa</taxon>
        <taxon>Ecdysozoa</taxon>
        <taxon>Nematoda</taxon>
        <taxon>Chromadorea</taxon>
        <taxon>Rhabditida</taxon>
        <taxon>Spirurina</taxon>
        <taxon>Spiruromorpha</taxon>
        <taxon>Filarioidea</taxon>
        <taxon>Onchocercidae</taxon>
        <taxon>Onchocerca</taxon>
    </lineage>
</organism>
<evidence type="ECO:0000313" key="1">
    <source>
        <dbReference type="EMBL" id="VDM98379.1"/>
    </source>
</evidence>
<dbReference type="AlphaFoldDB" id="A0A3P7KAJ2"/>
<protein>
    <recommendedName>
        <fullName evidence="3">Extracellular Endonuclease subunit A domain-containing protein</fullName>
    </recommendedName>
</protein>
<proteinExistence type="predicted"/>
<evidence type="ECO:0008006" key="3">
    <source>
        <dbReference type="Google" id="ProtNLM"/>
    </source>
</evidence>
<dbReference type="Proteomes" id="UP000271087">
    <property type="component" value="Unassembled WGS sequence"/>
</dbReference>
<feature type="non-terminal residue" evidence="1">
    <location>
        <position position="1"/>
    </location>
</feature>
<dbReference type="InterPro" id="IPR044925">
    <property type="entry name" value="His-Me_finger_sf"/>
</dbReference>
<dbReference type="EMBL" id="UYRW01009999">
    <property type="protein sequence ID" value="VDM98379.1"/>
    <property type="molecule type" value="Genomic_DNA"/>
</dbReference>
<dbReference type="InterPro" id="IPR044929">
    <property type="entry name" value="DNA/RNA_non-sp_Endonuclease_sf"/>
</dbReference>
<keyword evidence="2" id="KW-1185">Reference proteome</keyword>
<name>A0A3P7KAJ2_ONCOC</name>
<evidence type="ECO:0000313" key="2">
    <source>
        <dbReference type="Proteomes" id="UP000271087"/>
    </source>
</evidence>
<reference evidence="1 2" key="1">
    <citation type="submission" date="2018-08" db="EMBL/GenBank/DDBJ databases">
        <authorList>
            <person name="Laetsch R D."/>
            <person name="Stevens L."/>
            <person name="Kumar S."/>
            <person name="Blaxter L. M."/>
        </authorList>
    </citation>
    <scope>NUCLEOTIDE SEQUENCE [LARGE SCALE GENOMIC DNA]</scope>
</reference>
<accession>A0A3P7KAJ2</accession>
<gene>
    <name evidence="1" type="ORF">NOO_LOCUS12224</name>
</gene>
<dbReference type="Gene3D" id="3.40.570.10">
    <property type="entry name" value="Extracellular Endonuclease, subunit A"/>
    <property type="match status" value="1"/>
</dbReference>